<comment type="subcellular location">
    <subcellularLocation>
        <location evidence="1 7">Cytoplasm</location>
    </subcellularLocation>
</comment>
<name>A0A3M9MTX1_9BACT</name>
<evidence type="ECO:0000256" key="7">
    <source>
        <dbReference type="PIRNR" id="PIRNR004682"/>
    </source>
</evidence>
<dbReference type="InterPro" id="IPR036412">
    <property type="entry name" value="HAD-like_sf"/>
</dbReference>
<dbReference type="Gene3D" id="3.40.50.1000">
    <property type="entry name" value="HAD superfamily/HAD-like"/>
    <property type="match status" value="1"/>
</dbReference>
<dbReference type="PANTHER" id="PTHR42891:SF1">
    <property type="entry name" value="D-GLYCERO-BETA-D-MANNO-HEPTOSE-1,7-BISPHOSPHATE 7-PHOSPHATASE"/>
    <property type="match status" value="1"/>
</dbReference>
<keyword evidence="2 7" id="KW-0963">Cytoplasm</keyword>
<keyword evidence="3 10" id="KW-0479">Metal-binding</keyword>
<feature type="site" description="Stabilizes the phosphoryl group" evidence="9">
    <location>
        <position position="59"/>
    </location>
</feature>
<dbReference type="OrthoDB" id="9813880at2"/>
<evidence type="ECO:0000256" key="10">
    <source>
        <dbReference type="PIRSR" id="PIRSR004682-4"/>
    </source>
</evidence>
<reference evidence="11 12" key="1">
    <citation type="submission" date="2018-11" db="EMBL/GenBank/DDBJ databases">
        <title>Rufibacter latericius sp. nov., isolated from water in Baiyang Lake.</title>
        <authorList>
            <person name="Yang Y."/>
        </authorList>
    </citation>
    <scope>NUCLEOTIDE SEQUENCE [LARGE SCALE GENOMIC DNA]</scope>
    <source>
        <strain evidence="11 12">MCC P1</strain>
    </source>
</reference>
<proteinExistence type="inferred from homology"/>
<evidence type="ECO:0000256" key="6">
    <source>
        <dbReference type="ARBA" id="ARBA00031828"/>
    </source>
</evidence>
<evidence type="ECO:0000256" key="9">
    <source>
        <dbReference type="PIRSR" id="PIRSR004682-3"/>
    </source>
</evidence>
<feature type="binding site" evidence="10">
    <location>
        <position position="16"/>
    </location>
    <ligand>
        <name>Mg(2+)</name>
        <dbReference type="ChEBI" id="CHEBI:18420"/>
    </ligand>
</feature>
<dbReference type="InterPro" id="IPR006549">
    <property type="entry name" value="HAD-SF_hydro_IIIA"/>
</dbReference>
<feature type="active site" description="Proton donor" evidence="8">
    <location>
        <position position="18"/>
    </location>
</feature>
<evidence type="ECO:0000313" key="11">
    <source>
        <dbReference type="EMBL" id="RNI28353.1"/>
    </source>
</evidence>
<feature type="site" description="Stabilizes the phosphoryl group" evidence="9">
    <location>
        <position position="108"/>
    </location>
</feature>
<dbReference type="PIRSF" id="PIRSF004682">
    <property type="entry name" value="GmhB"/>
    <property type="match status" value="1"/>
</dbReference>
<dbReference type="AlphaFoldDB" id="A0A3M9MTX1"/>
<evidence type="ECO:0000256" key="1">
    <source>
        <dbReference type="ARBA" id="ARBA00004496"/>
    </source>
</evidence>
<gene>
    <name evidence="11" type="ORF">EFA69_12875</name>
</gene>
<evidence type="ECO:0000313" key="12">
    <source>
        <dbReference type="Proteomes" id="UP000271010"/>
    </source>
</evidence>
<feature type="active site" description="Nucleophile" evidence="8">
    <location>
        <position position="16"/>
    </location>
</feature>
<evidence type="ECO:0000256" key="5">
    <source>
        <dbReference type="ARBA" id="ARBA00023277"/>
    </source>
</evidence>
<accession>A0A3M9MTX1</accession>
<dbReference type="Pfam" id="PF13242">
    <property type="entry name" value="Hydrolase_like"/>
    <property type="match status" value="1"/>
</dbReference>
<dbReference type="InterPro" id="IPR006543">
    <property type="entry name" value="Histidinol-phos"/>
</dbReference>
<dbReference type="GO" id="GO:0005737">
    <property type="term" value="C:cytoplasm"/>
    <property type="evidence" value="ECO:0007669"/>
    <property type="project" value="UniProtKB-SubCell"/>
</dbReference>
<keyword evidence="12" id="KW-1185">Reference proteome</keyword>
<dbReference type="CDD" id="cd07503">
    <property type="entry name" value="HAD_HisB-N"/>
    <property type="match status" value="1"/>
</dbReference>
<dbReference type="NCBIfam" id="TIGR01656">
    <property type="entry name" value="Histidinol-ppas"/>
    <property type="match status" value="1"/>
</dbReference>
<keyword evidence="10" id="KW-0460">Magnesium</keyword>
<dbReference type="GO" id="GO:0005975">
    <property type="term" value="P:carbohydrate metabolic process"/>
    <property type="evidence" value="ECO:0007669"/>
    <property type="project" value="InterPro"/>
</dbReference>
<dbReference type="PANTHER" id="PTHR42891">
    <property type="entry name" value="D-GLYCERO-BETA-D-MANNO-HEPTOSE-1,7-BISPHOSPHATE 7-PHOSPHATASE"/>
    <property type="match status" value="1"/>
</dbReference>
<dbReference type="GO" id="GO:0016791">
    <property type="term" value="F:phosphatase activity"/>
    <property type="evidence" value="ECO:0007669"/>
    <property type="project" value="InterPro"/>
</dbReference>
<comment type="cofactor">
    <cofactor evidence="10">
        <name>Mg(2+)</name>
        <dbReference type="ChEBI" id="CHEBI:18420"/>
    </cofactor>
</comment>
<dbReference type="Proteomes" id="UP000271010">
    <property type="component" value="Unassembled WGS sequence"/>
</dbReference>
<keyword evidence="5 7" id="KW-0119">Carbohydrate metabolism</keyword>
<dbReference type="NCBIfam" id="TIGR01662">
    <property type="entry name" value="HAD-SF-IIIA"/>
    <property type="match status" value="1"/>
</dbReference>
<feature type="binding site" evidence="10">
    <location>
        <position position="133"/>
    </location>
    <ligand>
        <name>Mg(2+)</name>
        <dbReference type="ChEBI" id="CHEBI:18420"/>
    </ligand>
</feature>
<feature type="site" description="Contributes to substrate recognition" evidence="9">
    <location>
        <position position="107"/>
    </location>
</feature>
<keyword evidence="4 7" id="KW-0378">Hydrolase</keyword>
<dbReference type="InterPro" id="IPR023214">
    <property type="entry name" value="HAD_sf"/>
</dbReference>
<dbReference type="SUPFAM" id="SSF56784">
    <property type="entry name" value="HAD-like"/>
    <property type="match status" value="1"/>
</dbReference>
<evidence type="ECO:0000256" key="2">
    <source>
        <dbReference type="ARBA" id="ARBA00022490"/>
    </source>
</evidence>
<comment type="caution">
    <text evidence="11">The sequence shown here is derived from an EMBL/GenBank/DDBJ whole genome shotgun (WGS) entry which is preliminary data.</text>
</comment>
<protein>
    <recommendedName>
        <fullName evidence="6 7">D,D-heptose 1,7-bisphosphate phosphatase</fullName>
        <ecNumber evidence="7">3.1.3.-</ecNumber>
    </recommendedName>
</protein>
<evidence type="ECO:0000256" key="4">
    <source>
        <dbReference type="ARBA" id="ARBA00022801"/>
    </source>
</evidence>
<dbReference type="EMBL" id="RJJE01000017">
    <property type="protein sequence ID" value="RNI28353.1"/>
    <property type="molecule type" value="Genomic_DNA"/>
</dbReference>
<dbReference type="GO" id="GO:0046872">
    <property type="term" value="F:metal ion binding"/>
    <property type="evidence" value="ECO:0007669"/>
    <property type="project" value="UniProtKB-KW"/>
</dbReference>
<feature type="binding site" evidence="10">
    <location>
        <position position="18"/>
    </location>
    <ligand>
        <name>Mg(2+)</name>
        <dbReference type="ChEBI" id="CHEBI:18420"/>
    </ligand>
</feature>
<evidence type="ECO:0000256" key="3">
    <source>
        <dbReference type="ARBA" id="ARBA00022723"/>
    </source>
</evidence>
<dbReference type="EC" id="3.1.3.-" evidence="7"/>
<sequence length="178" mass="19853">MEKQNQPLKRKAVFLDRDGVLNVERGDYTWRPSDFEVEVGVPEALSLLKQNGYLLIVITNQAGIAKGLYTKADVLACHGKLQQTCDNAIDAIYMAPGHPSVSESLSRKPNSLMLERAMAKYRLDPSQCWFIGDQLRDVQAAQKCNIPAVLVGPYPVGTHTYQQKNLLAAAQWLLVQQK</sequence>
<dbReference type="InterPro" id="IPR004446">
    <property type="entry name" value="Heptose_bisP_phosphatase"/>
</dbReference>
<comment type="similarity">
    <text evidence="7">Belongs to the gmhB family.</text>
</comment>
<organism evidence="11 12">
    <name type="scientific">Rufibacter immobilis</name>
    <dbReference type="NCBI Taxonomy" id="1348778"/>
    <lineage>
        <taxon>Bacteria</taxon>
        <taxon>Pseudomonadati</taxon>
        <taxon>Bacteroidota</taxon>
        <taxon>Cytophagia</taxon>
        <taxon>Cytophagales</taxon>
        <taxon>Hymenobacteraceae</taxon>
        <taxon>Rufibacter</taxon>
    </lineage>
</organism>
<evidence type="ECO:0000256" key="8">
    <source>
        <dbReference type="PIRSR" id="PIRSR004682-1"/>
    </source>
</evidence>